<gene>
    <name evidence="4" type="ORF">NA8A_01165</name>
</gene>
<dbReference type="PANTHER" id="PTHR30163:SF8">
    <property type="entry name" value="LYTIC MUREIN TRANSGLYCOSYLASE"/>
    <property type="match status" value="1"/>
</dbReference>
<dbReference type="SUPFAM" id="SSF47090">
    <property type="entry name" value="PGBD-like"/>
    <property type="match status" value="1"/>
</dbReference>
<feature type="signal peptide" evidence="1">
    <location>
        <begin position="1"/>
        <end position="32"/>
    </location>
</feature>
<dbReference type="EMBL" id="AMSI01000001">
    <property type="protein sequence ID" value="EKF44309.1"/>
    <property type="molecule type" value="Genomic_DNA"/>
</dbReference>
<sequence>MARLSRLSRRTAGLTAAALLAGLLTFPTTLSAQSVEQQFQSWLAKDLWPEARARGISTDTFNAAFAGVKPNLKLPDLVLPGESRPRSDKQHQAEFRAPSAYFQHVGGVVSGGKARAQRLTSGLAAIEKRYGVPRGILLAVWGRESGFGSAKIPYDAFEVLGTKAFLATRKDMFRQEVLAALEMVEKRGVGARMLRSSWAGAMGQPQFMPTSYLKYAVDGDGDGSADIWGSELDTLASIANYLARHGWANGRDWGFEVVLPGNVSCSLEGPDRGRSIADWQALGIRRVGGKAFPAHELGAEGYLMLPAGRFGPAFIVTPNFYRLKDYNESDLYALFIGHAGDRIMYGDNGFVAPWQKVSGFSRSDVAAMQRGLEKLGHDVGGADGLAGFKTRRSIGAWQEKNGLAATCFPEKDTVRRLK</sequence>
<keyword evidence="5" id="KW-1185">Reference proteome</keyword>
<dbReference type="SUPFAM" id="SSF53955">
    <property type="entry name" value="Lysozyme-like"/>
    <property type="match status" value="1"/>
</dbReference>
<dbReference type="eggNOG" id="COG3409">
    <property type="taxonomic scope" value="Bacteria"/>
</dbReference>
<dbReference type="PANTHER" id="PTHR30163">
    <property type="entry name" value="MEMBRANE-BOUND LYTIC MUREIN TRANSGLYCOSYLASE B"/>
    <property type="match status" value="1"/>
</dbReference>
<dbReference type="InterPro" id="IPR011970">
    <property type="entry name" value="MltB_2"/>
</dbReference>
<dbReference type="InterPro" id="IPR036366">
    <property type="entry name" value="PGBDSf"/>
</dbReference>
<evidence type="ECO:0000259" key="3">
    <source>
        <dbReference type="Pfam" id="PF13406"/>
    </source>
</evidence>
<dbReference type="InterPro" id="IPR002477">
    <property type="entry name" value="Peptidoglycan-bd-like"/>
</dbReference>
<dbReference type="PATRIC" id="fig|1231190.3.peg.248"/>
<evidence type="ECO:0000256" key="1">
    <source>
        <dbReference type="SAM" id="SignalP"/>
    </source>
</evidence>
<dbReference type="Gene3D" id="1.10.8.350">
    <property type="entry name" value="Bacterial muramidase"/>
    <property type="match status" value="1"/>
</dbReference>
<dbReference type="GO" id="GO:0008933">
    <property type="term" value="F:peptidoglycan lytic transglycosylase activity"/>
    <property type="evidence" value="ECO:0007669"/>
    <property type="project" value="TreeGrafter"/>
</dbReference>
<name>K2P2G9_9HYPH</name>
<dbReference type="InterPro" id="IPR036365">
    <property type="entry name" value="PGBD-like_sf"/>
</dbReference>
<dbReference type="CDD" id="cd13399">
    <property type="entry name" value="Slt35-like"/>
    <property type="match status" value="1"/>
</dbReference>
<dbReference type="Gene3D" id="1.10.530.10">
    <property type="match status" value="1"/>
</dbReference>
<dbReference type="Proteomes" id="UP000007374">
    <property type="component" value="Unassembled WGS sequence"/>
</dbReference>
<protein>
    <submittedName>
        <fullName evidence="4">Lytic murein transglycosylase</fullName>
    </submittedName>
</protein>
<dbReference type="Pfam" id="PF13406">
    <property type="entry name" value="SLT_2"/>
    <property type="match status" value="1"/>
</dbReference>
<proteinExistence type="predicted"/>
<evidence type="ECO:0000313" key="4">
    <source>
        <dbReference type="EMBL" id="EKF44309.1"/>
    </source>
</evidence>
<dbReference type="Pfam" id="PF01471">
    <property type="entry name" value="PG_binding_1"/>
    <property type="match status" value="1"/>
</dbReference>
<evidence type="ECO:0000313" key="5">
    <source>
        <dbReference type="Proteomes" id="UP000007374"/>
    </source>
</evidence>
<dbReference type="Gene3D" id="1.10.101.10">
    <property type="entry name" value="PGBD-like superfamily/PGBD"/>
    <property type="match status" value="1"/>
</dbReference>
<dbReference type="STRING" id="721133.SAMN05216176_102236"/>
<dbReference type="GO" id="GO:0009253">
    <property type="term" value="P:peptidoglycan catabolic process"/>
    <property type="evidence" value="ECO:0007669"/>
    <property type="project" value="TreeGrafter"/>
</dbReference>
<reference evidence="4 5" key="1">
    <citation type="journal article" date="2012" name="J. Bacteriol.">
        <title>Genome Sequence of Nitratireductor indicus Type Strain C115.</title>
        <authorList>
            <person name="Lai Q."/>
            <person name="Li G."/>
            <person name="Yu Z."/>
            <person name="Shao Z."/>
        </authorList>
    </citation>
    <scope>NUCLEOTIDE SEQUENCE [LARGE SCALE GENOMIC DNA]</scope>
    <source>
        <strain evidence="4 5">C115</strain>
    </source>
</reference>
<dbReference type="NCBIfam" id="TIGR02283">
    <property type="entry name" value="MltB_2"/>
    <property type="match status" value="1"/>
</dbReference>
<evidence type="ECO:0000259" key="2">
    <source>
        <dbReference type="Pfam" id="PF01471"/>
    </source>
</evidence>
<accession>K2P2G9</accession>
<comment type="caution">
    <text evidence="4">The sequence shown here is derived from an EMBL/GenBank/DDBJ whole genome shotgun (WGS) entry which is preliminary data.</text>
</comment>
<dbReference type="InterPro" id="IPR023346">
    <property type="entry name" value="Lysozyme-like_dom_sf"/>
</dbReference>
<feature type="domain" description="Transglycosylase SLT" evidence="3">
    <location>
        <begin position="38"/>
        <end position="340"/>
    </location>
</feature>
<organism evidence="4 5">
    <name type="scientific">Nitratireductor indicus C115</name>
    <dbReference type="NCBI Taxonomy" id="1231190"/>
    <lineage>
        <taxon>Bacteria</taxon>
        <taxon>Pseudomonadati</taxon>
        <taxon>Pseudomonadota</taxon>
        <taxon>Alphaproteobacteria</taxon>
        <taxon>Hyphomicrobiales</taxon>
        <taxon>Phyllobacteriaceae</taxon>
        <taxon>Nitratireductor</taxon>
    </lineage>
</organism>
<feature type="chain" id="PRO_5003865097" evidence="1">
    <location>
        <begin position="33"/>
        <end position="418"/>
    </location>
</feature>
<dbReference type="InterPro" id="IPR031304">
    <property type="entry name" value="SLT_2"/>
</dbReference>
<dbReference type="InterPro" id="IPR043426">
    <property type="entry name" value="MltB-like"/>
</dbReference>
<keyword evidence="1" id="KW-0732">Signal</keyword>
<dbReference type="AlphaFoldDB" id="K2P2G9"/>
<feature type="domain" description="Peptidoglycan binding-like" evidence="2">
    <location>
        <begin position="362"/>
        <end position="417"/>
    </location>
</feature>
<dbReference type="eggNOG" id="COG2951">
    <property type="taxonomic scope" value="Bacteria"/>
</dbReference>